<keyword evidence="2" id="KW-1185">Reference proteome</keyword>
<organism evidence="1 2">
    <name type="scientific">Zalaria obscura</name>
    <dbReference type="NCBI Taxonomy" id="2024903"/>
    <lineage>
        <taxon>Eukaryota</taxon>
        <taxon>Fungi</taxon>
        <taxon>Dikarya</taxon>
        <taxon>Ascomycota</taxon>
        <taxon>Pezizomycotina</taxon>
        <taxon>Dothideomycetes</taxon>
        <taxon>Dothideomycetidae</taxon>
        <taxon>Dothideales</taxon>
        <taxon>Zalariaceae</taxon>
        <taxon>Zalaria</taxon>
    </lineage>
</organism>
<gene>
    <name evidence="1" type="ORF">M8818_007038</name>
</gene>
<name>A0ACC3S450_9PEZI</name>
<evidence type="ECO:0000313" key="1">
    <source>
        <dbReference type="EMBL" id="KAK8195887.1"/>
    </source>
</evidence>
<dbReference type="Proteomes" id="UP001320706">
    <property type="component" value="Unassembled WGS sequence"/>
</dbReference>
<reference evidence="1" key="1">
    <citation type="submission" date="2024-02" db="EMBL/GenBank/DDBJ databases">
        <title>Metagenome Assembled Genome of Zalaria obscura JY119.</title>
        <authorList>
            <person name="Vighnesh L."/>
            <person name="Jagadeeshwari U."/>
            <person name="Venkata Ramana C."/>
            <person name="Sasikala C."/>
        </authorList>
    </citation>
    <scope>NUCLEOTIDE SEQUENCE</scope>
    <source>
        <strain evidence="1">JY119</strain>
    </source>
</reference>
<comment type="caution">
    <text evidence="1">The sequence shown here is derived from an EMBL/GenBank/DDBJ whole genome shotgun (WGS) entry which is preliminary data.</text>
</comment>
<proteinExistence type="predicted"/>
<dbReference type="EMBL" id="JAMKPW020000042">
    <property type="protein sequence ID" value="KAK8195887.1"/>
    <property type="molecule type" value="Genomic_DNA"/>
</dbReference>
<protein>
    <submittedName>
        <fullName evidence="1">Uncharacterized protein</fullName>
    </submittedName>
</protein>
<sequence>MIGSVQMCRKTGRKIGSLLPRGQWIYAHLYMECMAAVWTSPRGDSTLRSTVPLGCASSQTAIEATREARKSQNEGDNTAFSSFTEALAILRVESGALSVAHDETGDEAQPECLRCKKAKRACIQGCRVRFVHCTTSEGQECLEDDLKHTDSTIANDVWRFRNSQPWVLIREIDHTITFIDETLETTLCYSRTPAEQETNYVTTAPEALPGLSGASVSPRITRHTPVYEEPLTPYEALHQSQPYPFTRHDSFSGSSFTYHSPYVSITETRLSADIGPTLTTRDHPKLLSSEKAFLLRHYMVALAPSLDVCDPGRHFSTVVPELATTSNLLLHAILAVSAHHLSRTTDFDPTVAEDYHERCVELLIPILDDSFAVADEVVAATVLLRFYEQMSSAVIGFDQEAHLSGASAFMNSESTCATAGGLREASFWLFLRQDIDVALSQQRLLKLDLEAFSAGLDLQGPACDHTWANRIVWITAEVLTFLFGSQRSQDKLSELIEKTESWMYGKPASFRPLYVSEEGGVFPEIYYTRPWHAIALQYYHTAKILLAVADSARVKVGVGFRESHRLLQEEVSHHASLLFGIYMHGEDRQSRLGAVHVISIAAPYIVDKAQQEAIVTLLAQLERDHAWPTRAIAMAAVNEWEWDPGGRRHGSF</sequence>
<accession>A0ACC3S450</accession>
<evidence type="ECO:0000313" key="2">
    <source>
        <dbReference type="Proteomes" id="UP001320706"/>
    </source>
</evidence>